<gene>
    <name evidence="1" type="ORF">DERYTH_LOCUS11567</name>
</gene>
<evidence type="ECO:0000313" key="1">
    <source>
        <dbReference type="EMBL" id="CAG8676927.1"/>
    </source>
</evidence>
<organism evidence="1 2">
    <name type="scientific">Dentiscutata erythropus</name>
    <dbReference type="NCBI Taxonomy" id="1348616"/>
    <lineage>
        <taxon>Eukaryota</taxon>
        <taxon>Fungi</taxon>
        <taxon>Fungi incertae sedis</taxon>
        <taxon>Mucoromycota</taxon>
        <taxon>Glomeromycotina</taxon>
        <taxon>Glomeromycetes</taxon>
        <taxon>Diversisporales</taxon>
        <taxon>Gigasporaceae</taxon>
        <taxon>Dentiscutata</taxon>
    </lineage>
</organism>
<protein>
    <submittedName>
        <fullName evidence="1">18553_t:CDS:1</fullName>
    </submittedName>
</protein>
<evidence type="ECO:0000313" key="2">
    <source>
        <dbReference type="Proteomes" id="UP000789405"/>
    </source>
</evidence>
<reference evidence="1" key="1">
    <citation type="submission" date="2021-06" db="EMBL/GenBank/DDBJ databases">
        <authorList>
            <person name="Kallberg Y."/>
            <person name="Tangrot J."/>
            <person name="Rosling A."/>
        </authorList>
    </citation>
    <scope>NUCLEOTIDE SEQUENCE</scope>
    <source>
        <strain evidence="1">MA453B</strain>
    </source>
</reference>
<accession>A0A9N9HIM2</accession>
<dbReference type="EMBL" id="CAJVPY010007209">
    <property type="protein sequence ID" value="CAG8676927.1"/>
    <property type="molecule type" value="Genomic_DNA"/>
</dbReference>
<dbReference type="AlphaFoldDB" id="A0A9N9HIM2"/>
<proteinExistence type="predicted"/>
<comment type="caution">
    <text evidence="1">The sequence shown here is derived from an EMBL/GenBank/DDBJ whole genome shotgun (WGS) entry which is preliminary data.</text>
</comment>
<sequence length="80" mass="9469">MDILISDEKILDEPISESESISKDERRVQHIRFKIMLLNEHYKSYKNNLRTLKVSKNLRIIGSLPAKFECDHKLVYQPVL</sequence>
<dbReference type="Proteomes" id="UP000789405">
    <property type="component" value="Unassembled WGS sequence"/>
</dbReference>
<keyword evidence="2" id="KW-1185">Reference proteome</keyword>
<feature type="non-terminal residue" evidence="1">
    <location>
        <position position="80"/>
    </location>
</feature>
<name>A0A9N9HIM2_9GLOM</name>